<dbReference type="AlphaFoldDB" id="R9NZW2"/>
<evidence type="ECO:0000256" key="1">
    <source>
        <dbReference type="SAM" id="SignalP"/>
    </source>
</evidence>
<gene>
    <name evidence="2" type="ORF">PHSY_002024</name>
</gene>
<dbReference type="OrthoDB" id="2546634at2759"/>
<dbReference type="GeneID" id="24107319"/>
<feature type="chain" id="PRO_5004487312" evidence="1">
    <location>
        <begin position="23"/>
        <end position="149"/>
    </location>
</feature>
<reference evidence="3" key="1">
    <citation type="journal article" date="2013" name="Genome Announc.">
        <title>Draft genome sequence of the basidiomycetous yeast-like fungus Pseudozyma hubeiensis SY62, which produces an abundant amount of the biosurfactant mannosylerythritol lipids.</title>
        <authorList>
            <person name="Konishi M."/>
            <person name="Hatada Y."/>
            <person name="Horiuchi J."/>
        </authorList>
    </citation>
    <scope>NUCLEOTIDE SEQUENCE [LARGE SCALE GENOMIC DNA]</scope>
    <source>
        <strain evidence="3">SY62</strain>
    </source>
</reference>
<evidence type="ECO:0000313" key="3">
    <source>
        <dbReference type="Proteomes" id="UP000014071"/>
    </source>
</evidence>
<evidence type="ECO:0000313" key="2">
    <source>
        <dbReference type="EMBL" id="GAC94453.1"/>
    </source>
</evidence>
<keyword evidence="1" id="KW-0732">Signal</keyword>
<proteinExistence type="predicted"/>
<protein>
    <submittedName>
        <fullName evidence="2">Uncharacterized protein</fullName>
    </submittedName>
</protein>
<dbReference type="Proteomes" id="UP000014071">
    <property type="component" value="Unassembled WGS sequence"/>
</dbReference>
<dbReference type="eggNOG" id="ENOG502RDTA">
    <property type="taxonomic scope" value="Eukaryota"/>
</dbReference>
<keyword evidence="3" id="KW-1185">Reference proteome</keyword>
<sequence>MMKRRLFSVLAGPFIALCSVLAAMSDLDRQNWHKATALYMEHYPKQAVTSHRTTLDSYRHIDNLELKALAHARSSGVIPIANVQHRTYFSSIIKPNNDLHGEMRLDGKDAFAFWKHEGHTFELLHVDTVDSSEVKWPLQPLGEPIRRSA</sequence>
<dbReference type="HOGENOM" id="CLU_110371_0_0_1"/>
<dbReference type="EMBL" id="DF238784">
    <property type="protein sequence ID" value="GAC94453.1"/>
    <property type="molecule type" value="Genomic_DNA"/>
</dbReference>
<feature type="signal peptide" evidence="1">
    <location>
        <begin position="1"/>
        <end position="22"/>
    </location>
</feature>
<organism evidence="2 3">
    <name type="scientific">Pseudozyma hubeiensis (strain SY62)</name>
    <name type="common">Yeast</name>
    <dbReference type="NCBI Taxonomy" id="1305764"/>
    <lineage>
        <taxon>Eukaryota</taxon>
        <taxon>Fungi</taxon>
        <taxon>Dikarya</taxon>
        <taxon>Basidiomycota</taxon>
        <taxon>Ustilaginomycotina</taxon>
        <taxon>Ustilaginomycetes</taxon>
        <taxon>Ustilaginales</taxon>
        <taxon>Ustilaginaceae</taxon>
        <taxon>Pseudozyma</taxon>
    </lineage>
</organism>
<dbReference type="RefSeq" id="XP_012188040.1">
    <property type="nucleotide sequence ID" value="XM_012332650.1"/>
</dbReference>
<name>R9NZW2_PSEHS</name>
<accession>R9NZW2</accession>